<accession>A0A8J2XYH3</accession>
<reference evidence="3" key="2">
    <citation type="submission" date="2020-09" db="EMBL/GenBank/DDBJ databases">
        <authorList>
            <person name="Sun Q."/>
            <person name="Sedlacek I."/>
        </authorList>
    </citation>
    <scope>NUCLEOTIDE SEQUENCE</scope>
    <source>
        <strain evidence="3">CCM 7086</strain>
    </source>
</reference>
<dbReference type="PANTHER" id="PTHR37314">
    <property type="entry name" value="SLR0142 PROTEIN"/>
    <property type="match status" value="1"/>
</dbReference>
<name>A0A8J2XYH3_9BURK</name>
<comment type="caution">
    <text evidence="3">The sequence shown here is derived from an EMBL/GenBank/DDBJ whole genome shotgun (WGS) entry which is preliminary data.</text>
</comment>
<keyword evidence="2" id="KW-0472">Membrane</keyword>
<reference evidence="3" key="1">
    <citation type="journal article" date="2014" name="Int. J. Syst. Evol. Microbiol.">
        <title>Complete genome sequence of Corynebacterium casei LMG S-19264T (=DSM 44701T), isolated from a smear-ripened cheese.</title>
        <authorList>
            <consortium name="US DOE Joint Genome Institute (JGI-PGF)"/>
            <person name="Walter F."/>
            <person name="Albersmeier A."/>
            <person name="Kalinowski J."/>
            <person name="Ruckert C."/>
        </authorList>
    </citation>
    <scope>NUCLEOTIDE SEQUENCE</scope>
    <source>
        <strain evidence="3">CCM 7086</strain>
    </source>
</reference>
<evidence type="ECO:0000313" key="3">
    <source>
        <dbReference type="EMBL" id="GGB97979.1"/>
    </source>
</evidence>
<evidence type="ECO:0000256" key="2">
    <source>
        <dbReference type="SAM" id="Phobius"/>
    </source>
</evidence>
<feature type="transmembrane region" description="Helical" evidence="2">
    <location>
        <begin position="206"/>
        <end position="226"/>
    </location>
</feature>
<feature type="compositionally biased region" description="Basic and acidic residues" evidence="1">
    <location>
        <begin position="245"/>
        <end position="254"/>
    </location>
</feature>
<organism evidence="3 4">
    <name type="scientific">Oxalicibacterium flavum</name>
    <dbReference type="NCBI Taxonomy" id="179467"/>
    <lineage>
        <taxon>Bacteria</taxon>
        <taxon>Pseudomonadati</taxon>
        <taxon>Pseudomonadota</taxon>
        <taxon>Betaproteobacteria</taxon>
        <taxon>Burkholderiales</taxon>
        <taxon>Oxalobacteraceae</taxon>
        <taxon>Oxalicibacterium</taxon>
    </lineage>
</organism>
<keyword evidence="4" id="KW-1185">Reference proteome</keyword>
<dbReference type="InterPro" id="IPR010699">
    <property type="entry name" value="DUF1275"/>
</dbReference>
<gene>
    <name evidence="3" type="ORF">GCM10007205_04100</name>
</gene>
<dbReference type="EMBL" id="BMCG01000001">
    <property type="protein sequence ID" value="GGB97979.1"/>
    <property type="molecule type" value="Genomic_DNA"/>
</dbReference>
<feature type="transmembrane region" description="Helical" evidence="2">
    <location>
        <begin position="57"/>
        <end position="78"/>
    </location>
</feature>
<feature type="transmembrane region" description="Helical" evidence="2">
    <location>
        <begin position="21"/>
        <end position="45"/>
    </location>
</feature>
<feature type="transmembrane region" description="Helical" evidence="2">
    <location>
        <begin position="90"/>
        <end position="107"/>
    </location>
</feature>
<evidence type="ECO:0000313" key="4">
    <source>
        <dbReference type="Proteomes" id="UP000620266"/>
    </source>
</evidence>
<dbReference type="AlphaFoldDB" id="A0A8J2XYH3"/>
<dbReference type="PANTHER" id="PTHR37314:SF5">
    <property type="entry name" value="SLR0142 PROTEIN"/>
    <property type="match status" value="1"/>
</dbReference>
<evidence type="ECO:0000256" key="1">
    <source>
        <dbReference type="SAM" id="MobiDB-lite"/>
    </source>
</evidence>
<dbReference type="RefSeq" id="WP_188394500.1">
    <property type="nucleotide sequence ID" value="NZ_BMCG01000001.1"/>
</dbReference>
<proteinExistence type="predicted"/>
<keyword evidence="2" id="KW-1133">Transmembrane helix</keyword>
<feature type="region of interest" description="Disordered" evidence="1">
    <location>
        <begin position="230"/>
        <end position="254"/>
    </location>
</feature>
<protein>
    <submittedName>
        <fullName evidence="3">DUF1275 family protein</fullName>
    </submittedName>
</protein>
<feature type="transmembrane region" description="Helical" evidence="2">
    <location>
        <begin position="182"/>
        <end position="200"/>
    </location>
</feature>
<feature type="compositionally biased region" description="Basic residues" evidence="1">
    <location>
        <begin position="230"/>
        <end position="244"/>
    </location>
</feature>
<keyword evidence="2" id="KW-0812">Transmembrane</keyword>
<feature type="transmembrane region" description="Helical" evidence="2">
    <location>
        <begin position="119"/>
        <end position="143"/>
    </location>
</feature>
<dbReference type="Proteomes" id="UP000620266">
    <property type="component" value="Unassembled WGS sequence"/>
</dbReference>
<dbReference type="Pfam" id="PF06912">
    <property type="entry name" value="DUF1275"/>
    <property type="match status" value="1"/>
</dbReference>
<sequence length="254" mass="27961">MKRSEVRHKIQNSSLGFIAGYVDTLGFVALFGLFTAHVTGNFVLIGAEMANPQGGPLLLKILAFPAFIFGIVFSRLLVASLQSNGRHALFYLYIVELFLLTAFMALGTLAEPIGHEPSFYAGLAGIVGAMAMGTHSGYGRLLLSHLVPTAMMTGNVTQLVIDAVDVMRGAADDNVKRRCKKFLWPVLSFSVGAVGAAFAYQWFGFVALLLPICMMFHLMFIERGALHKNQHQNEHKRKQHKLAKQKRESQAVHQ</sequence>